<evidence type="ECO:0000313" key="2">
    <source>
        <dbReference type="EMBL" id="CNX56964.1"/>
    </source>
</evidence>
<dbReference type="EMBL" id="CQQC01003292">
    <property type="protein sequence ID" value="CNX56964.1"/>
    <property type="molecule type" value="Genomic_DNA"/>
</dbReference>
<gene>
    <name evidence="2" type="ORF">ERS007661_04671</name>
    <name evidence="1" type="ORF">ERS027659_03581</name>
</gene>
<organism evidence="1 4">
    <name type="scientific">Mycobacterium tuberculosis</name>
    <dbReference type="NCBI Taxonomy" id="1773"/>
    <lineage>
        <taxon>Bacteria</taxon>
        <taxon>Bacillati</taxon>
        <taxon>Actinomycetota</taxon>
        <taxon>Actinomycetes</taxon>
        <taxon>Mycobacteriales</taxon>
        <taxon>Mycobacteriaceae</taxon>
        <taxon>Mycobacterium</taxon>
        <taxon>Mycobacterium tuberculosis complex</taxon>
    </lineage>
</organism>
<accession>A0A655AC51</accession>
<protein>
    <submittedName>
        <fullName evidence="1">Conserved exported protein of uncharacterized function</fullName>
    </submittedName>
</protein>
<sequence>MITGQRRWTLPARTPAYRVPLPELPHGLRITDVSLAADCLQLSALLPEWRTELPLRYLESVITQLSQGALSFVWPPLRSGAD</sequence>
<dbReference type="AlphaFoldDB" id="A0A655AC51"/>
<proteinExistence type="predicted"/>
<evidence type="ECO:0000313" key="4">
    <source>
        <dbReference type="Proteomes" id="UP000050164"/>
    </source>
</evidence>
<reference evidence="3 4" key="1">
    <citation type="submission" date="2015-03" db="EMBL/GenBank/DDBJ databases">
        <authorList>
            <consortium name="Pathogen Informatics"/>
        </authorList>
    </citation>
    <scope>NUCLEOTIDE SEQUENCE [LARGE SCALE GENOMIC DNA]</scope>
    <source>
        <strain evidence="1 4">Bir 185</strain>
        <strain evidence="2 3">D00501624</strain>
    </source>
</reference>
<dbReference type="EMBL" id="CNFT01001065">
    <property type="protein sequence ID" value="CKS79931.1"/>
    <property type="molecule type" value="Genomic_DNA"/>
</dbReference>
<dbReference type="Proteomes" id="UP000050164">
    <property type="component" value="Unassembled WGS sequence"/>
</dbReference>
<dbReference type="Proteomes" id="UP000039217">
    <property type="component" value="Unassembled WGS sequence"/>
</dbReference>
<evidence type="ECO:0000313" key="3">
    <source>
        <dbReference type="Proteomes" id="UP000039217"/>
    </source>
</evidence>
<evidence type="ECO:0000313" key="1">
    <source>
        <dbReference type="EMBL" id="CKS79931.1"/>
    </source>
</evidence>
<name>A0A655AC51_MYCTX</name>